<protein>
    <recommendedName>
        <fullName evidence="19">P-type Na(+) transporter</fullName>
        <ecNumber evidence="19">7.2.2.3</ecNumber>
    </recommendedName>
</protein>
<evidence type="ECO:0000313" key="26">
    <source>
        <dbReference type="EMBL" id="QFR54182.1"/>
    </source>
</evidence>
<reference evidence="26" key="2">
    <citation type="submission" date="2019-04" db="EMBL/GenBank/DDBJ databases">
        <authorList>
            <person name="Hu Y.R."/>
        </authorList>
    </citation>
    <scope>NUCLEOTIDE SEQUENCE</scope>
    <source>
        <strain evidence="26">GL29594</strain>
    </source>
</reference>
<keyword evidence="16 23" id="KW-0472">Membrane</keyword>
<dbReference type="EMBL" id="MK779317">
    <property type="protein sequence ID" value="QFR54182.1"/>
    <property type="molecule type" value="mRNA"/>
</dbReference>
<dbReference type="SMART" id="SM00831">
    <property type="entry name" value="Cation_ATPase_N"/>
    <property type="match status" value="1"/>
</dbReference>
<keyword evidence="9" id="KW-0067">ATP-binding</keyword>
<keyword evidence="5" id="KW-0633">Potassium transport</keyword>
<proteinExistence type="evidence at transcript level"/>
<comment type="catalytic activity">
    <reaction evidence="20">
        <text>K(+)(in) + ATP + H2O = K(+)(out) + ADP + phosphate + H(+)</text>
        <dbReference type="Rhea" id="RHEA:75815"/>
        <dbReference type="ChEBI" id="CHEBI:15377"/>
        <dbReference type="ChEBI" id="CHEBI:15378"/>
        <dbReference type="ChEBI" id="CHEBI:29103"/>
        <dbReference type="ChEBI" id="CHEBI:30616"/>
        <dbReference type="ChEBI" id="CHEBI:43474"/>
        <dbReference type="ChEBI" id="CHEBI:456216"/>
    </reaction>
</comment>
<feature type="region of interest" description="Disordered" evidence="22">
    <location>
        <begin position="1"/>
        <end position="38"/>
    </location>
</feature>
<dbReference type="SFLD" id="SFLDS00003">
    <property type="entry name" value="Haloacid_Dehalogenase"/>
    <property type="match status" value="1"/>
</dbReference>
<feature type="transmembrane region" description="Helical" evidence="23">
    <location>
        <begin position="351"/>
        <end position="376"/>
    </location>
</feature>
<comment type="similarity">
    <text evidence="18">Belongs to the cation transport ATPase (P-type) (TC 3.A.3) family. Type IID subfamily.</text>
</comment>
<feature type="compositionally biased region" description="Polar residues" evidence="22">
    <location>
        <begin position="1"/>
        <end position="13"/>
    </location>
</feature>
<evidence type="ECO:0000256" key="18">
    <source>
        <dbReference type="ARBA" id="ARBA00035017"/>
    </source>
</evidence>
<dbReference type="Pfam" id="PF13246">
    <property type="entry name" value="Cation_ATPase"/>
    <property type="match status" value="1"/>
</dbReference>
<evidence type="ECO:0000256" key="2">
    <source>
        <dbReference type="ARBA" id="ARBA00004651"/>
    </source>
</evidence>
<evidence type="ECO:0000256" key="13">
    <source>
        <dbReference type="ARBA" id="ARBA00022989"/>
    </source>
</evidence>
<dbReference type="AlphaFoldDB" id="A0A2P1G1I1"/>
<comment type="catalytic activity">
    <reaction evidence="21">
        <text>Na(+)(in) + ATP + H2O = Na(+)(out) + ADP + phosphate + H(+)</text>
        <dbReference type="Rhea" id="RHEA:14633"/>
        <dbReference type="ChEBI" id="CHEBI:15377"/>
        <dbReference type="ChEBI" id="CHEBI:15378"/>
        <dbReference type="ChEBI" id="CHEBI:29101"/>
        <dbReference type="ChEBI" id="CHEBI:30616"/>
        <dbReference type="ChEBI" id="CHEBI:43474"/>
        <dbReference type="ChEBI" id="CHEBI:456216"/>
        <dbReference type="EC" id="7.2.2.3"/>
    </reaction>
    <physiologicalReaction direction="left-to-right" evidence="21">
        <dbReference type="Rhea" id="RHEA:14634"/>
    </physiologicalReaction>
</comment>
<evidence type="ECO:0000256" key="12">
    <source>
        <dbReference type="ARBA" id="ARBA00022967"/>
    </source>
</evidence>
<name>A0A2P1G1I1_GANLU</name>
<comment type="subcellular location">
    <subcellularLocation>
        <location evidence="2">Cell membrane</location>
        <topology evidence="2">Multi-pass membrane protein</topology>
    </subcellularLocation>
</comment>
<evidence type="ECO:0000256" key="4">
    <source>
        <dbReference type="ARBA" id="ARBA00022475"/>
    </source>
</evidence>
<feature type="transmembrane region" description="Helical" evidence="23">
    <location>
        <begin position="1052"/>
        <end position="1071"/>
    </location>
</feature>
<keyword evidence="11" id="KW-0630">Potassium</keyword>
<dbReference type="Gene3D" id="2.70.150.10">
    <property type="entry name" value="Calcium-transporting ATPase, cytoplasmic transduction domain A"/>
    <property type="match status" value="1"/>
</dbReference>
<dbReference type="GO" id="GO:0006813">
    <property type="term" value="P:potassium ion transport"/>
    <property type="evidence" value="ECO:0007669"/>
    <property type="project" value="UniProtKB-KW"/>
</dbReference>
<keyword evidence="7" id="KW-0479">Metal-binding</keyword>
<evidence type="ECO:0000256" key="11">
    <source>
        <dbReference type="ARBA" id="ARBA00022958"/>
    </source>
</evidence>
<dbReference type="FunFam" id="3.40.50.1000:FF:000193">
    <property type="entry name" value="Plasma membrane calcium-transporting ATPase 2"/>
    <property type="match status" value="1"/>
</dbReference>
<accession>A0A2P1G1I1</accession>
<evidence type="ECO:0000256" key="3">
    <source>
        <dbReference type="ARBA" id="ARBA00022448"/>
    </source>
</evidence>
<dbReference type="GO" id="GO:0046872">
    <property type="term" value="F:metal ion binding"/>
    <property type="evidence" value="ECO:0007669"/>
    <property type="project" value="UniProtKB-KW"/>
</dbReference>
<dbReference type="PANTHER" id="PTHR42861">
    <property type="entry name" value="CALCIUM-TRANSPORTING ATPASE"/>
    <property type="match status" value="1"/>
</dbReference>
<dbReference type="SUPFAM" id="SSF81653">
    <property type="entry name" value="Calcium ATPase, transduction domain A"/>
    <property type="match status" value="1"/>
</dbReference>
<dbReference type="GO" id="GO:0016887">
    <property type="term" value="F:ATP hydrolysis activity"/>
    <property type="evidence" value="ECO:0007669"/>
    <property type="project" value="InterPro"/>
</dbReference>
<feature type="domain" description="Cation-transporting P-type ATPase N-terminal" evidence="24">
    <location>
        <begin position="39"/>
        <end position="113"/>
    </location>
</feature>
<dbReference type="InterPro" id="IPR023214">
    <property type="entry name" value="HAD_sf"/>
</dbReference>
<evidence type="ECO:0000259" key="24">
    <source>
        <dbReference type="SMART" id="SM00831"/>
    </source>
</evidence>
<dbReference type="InterPro" id="IPR023299">
    <property type="entry name" value="ATPase_P-typ_cyto_dom_N"/>
</dbReference>
<feature type="transmembrane region" description="Helical" evidence="23">
    <location>
        <begin position="968"/>
        <end position="990"/>
    </location>
</feature>
<evidence type="ECO:0000256" key="8">
    <source>
        <dbReference type="ARBA" id="ARBA00022741"/>
    </source>
</evidence>
<keyword evidence="13 23" id="KW-1133">Transmembrane helix</keyword>
<evidence type="ECO:0000256" key="20">
    <source>
        <dbReference type="ARBA" id="ARBA00048599"/>
    </source>
</evidence>
<evidence type="ECO:0000256" key="21">
    <source>
        <dbReference type="ARBA" id="ARBA00049499"/>
    </source>
</evidence>
<dbReference type="SUPFAM" id="SSF81660">
    <property type="entry name" value="Metal cation-transporting ATPase, ATP-binding domain N"/>
    <property type="match status" value="1"/>
</dbReference>
<evidence type="ECO:0000256" key="14">
    <source>
        <dbReference type="ARBA" id="ARBA00023053"/>
    </source>
</evidence>
<dbReference type="InterPro" id="IPR006414">
    <property type="entry name" value="P-type_ATPase_IID"/>
</dbReference>
<dbReference type="Pfam" id="PF00690">
    <property type="entry name" value="Cation_ATPase_N"/>
    <property type="match status" value="1"/>
</dbReference>
<dbReference type="InterPro" id="IPR004014">
    <property type="entry name" value="ATPase_P-typ_cation-transptr_N"/>
</dbReference>
<evidence type="ECO:0000313" key="25">
    <source>
        <dbReference type="EMBL" id="AVM41537.1"/>
    </source>
</evidence>
<dbReference type="InterPro" id="IPR044492">
    <property type="entry name" value="P_typ_ATPase_HD_dom"/>
</dbReference>
<gene>
    <name evidence="26" type="primary">Ena1</name>
</gene>
<evidence type="ECO:0000256" key="23">
    <source>
        <dbReference type="SAM" id="Phobius"/>
    </source>
</evidence>
<evidence type="ECO:0000256" key="15">
    <source>
        <dbReference type="ARBA" id="ARBA00023065"/>
    </source>
</evidence>
<evidence type="ECO:0000256" key="16">
    <source>
        <dbReference type="ARBA" id="ARBA00023136"/>
    </source>
</evidence>
<feature type="transmembrane region" description="Helical" evidence="23">
    <location>
        <begin position="921"/>
        <end position="948"/>
    </location>
</feature>
<evidence type="ECO:0000256" key="10">
    <source>
        <dbReference type="ARBA" id="ARBA00022842"/>
    </source>
</evidence>
<dbReference type="Gene3D" id="1.20.1110.10">
    <property type="entry name" value="Calcium-transporting ATPase, transmembrane domain"/>
    <property type="match status" value="2"/>
</dbReference>
<dbReference type="PRINTS" id="PR00119">
    <property type="entry name" value="CATATPASE"/>
</dbReference>
<sequence>MSKIPSRTATVSLDPTLADHPAPRDKGKTTVASDHGLTPPYQLSIEQVAAQYDTDNESGLSDAQAAERLQRYGPNELQGGEGVSWVRVLVSQIVNAMVLVMIIALIVSLAIHSWIEGGVIGDSNLRSTGVILLNVVVGFMQQYTAEQTMDSLRSLASPSASVVRNSRGTVIPSSQLVPGDIVVLHTGDVVPADLRLVDAMNFEVDESLLTGESIPVAKLASERYDSEVPVGDRLNMAHSSSTVTKGRAQGVVVATGMHTEIGAIAASLQGSGGTKVRKVRRNEEGKKLFHYYVSAYALTVVDNVGRFLGVNVGTPLQRRLSQLALGLFVVAVVFALVVAAANRFVNNREVIIYAVSTGLCMIPASLIVVLTITFAISMKRMAARHVIVRKLDSIEALGAVSDVCSDKTGTLTQGRMIARVVWVPSVGTWTLGDSRDPFDPHDGRLVFAKGRVHAPSPSNGGGGGCGSTPSPDPGLDALLECAALCNIASVFEEHAASDDEKPPSKAWAARGDPTEIALQVLAHRFSRGRPQLIGKGYEQLAEYPFSSELKRMTVIFRRPARCDAKQGVHASSRVALMKGAVERVLEGCTSIRTREGGRALKKADLDEIASNVDGMAGSGLRVLALAGREWEGGAEGVERGEVEKDMAFCGLVGIYDPPRPESRLAVEDCRRAGIVVHMLTGDHPSTATAIAKEVGIIGDEDVERMPKYTVVIASEFDKLSDAEIDRMEELPKVIGRCSPETKVRMIEALHRRKRFAAMTGDGVNDSPSLSRADVGIGMGSGSDVAKNASDIVLTDDNFASIIAAIREGRRSFDNIKSFALHLLAGNVGQAIVLMVGLAFKDQERLSVFPLSPVEVLWIVVVTSGPPAMGLGMQDAAADVMRRPPHDARRGILTAGESRPALAEQPCVVHDLMLMLDGGAELLIDMVAYGLVIGAISLSSFVLVVWGFGGGDLGAGGCNSSREGCEIVFRARATCFATTSWLCLLLAWEMLDMRRSVFRMHDGAKNAWTGWTTDLWANQVLFWSVVLGFVGTLVVVYLPVINDKVFLHAPISWEWSIVFIGALIFLVCVEAWKFAKRLYIRRNVEVPPDSNAQP</sequence>
<evidence type="ECO:0000256" key="6">
    <source>
        <dbReference type="ARBA" id="ARBA00022692"/>
    </source>
</evidence>
<keyword evidence="17" id="KW-0739">Sodium transport</keyword>
<dbReference type="Pfam" id="PF00689">
    <property type="entry name" value="Cation_ATPase_C"/>
    <property type="match status" value="2"/>
</dbReference>
<dbReference type="Gene3D" id="3.40.50.1000">
    <property type="entry name" value="HAD superfamily/HAD-like"/>
    <property type="match status" value="1"/>
</dbReference>
<dbReference type="SFLD" id="SFLDG00002">
    <property type="entry name" value="C1.7:_P-type_atpase_like"/>
    <property type="match status" value="1"/>
</dbReference>
<dbReference type="InterPro" id="IPR059000">
    <property type="entry name" value="ATPase_P-type_domA"/>
</dbReference>
<dbReference type="EMBL" id="MG836520">
    <property type="protein sequence ID" value="AVM41537.1"/>
    <property type="molecule type" value="mRNA"/>
</dbReference>
<dbReference type="PROSITE" id="PS00154">
    <property type="entry name" value="ATPASE_E1_E2"/>
    <property type="match status" value="1"/>
</dbReference>
<dbReference type="GO" id="GO:0005886">
    <property type="term" value="C:plasma membrane"/>
    <property type="evidence" value="ECO:0007669"/>
    <property type="project" value="UniProtKB-SubCell"/>
</dbReference>
<dbReference type="SUPFAM" id="SSF56784">
    <property type="entry name" value="HAD-like"/>
    <property type="match status" value="1"/>
</dbReference>
<feature type="transmembrane region" description="Helical" evidence="23">
    <location>
        <begin position="127"/>
        <end position="145"/>
    </location>
</feature>
<dbReference type="InterPro" id="IPR001757">
    <property type="entry name" value="P_typ_ATPase"/>
</dbReference>
<keyword evidence="3" id="KW-0813">Transport</keyword>
<dbReference type="NCBIfam" id="TIGR01494">
    <property type="entry name" value="ATPase_P-type"/>
    <property type="match status" value="3"/>
</dbReference>
<dbReference type="InterPro" id="IPR008250">
    <property type="entry name" value="ATPase_P-typ_transduc_dom_A_sf"/>
</dbReference>
<evidence type="ECO:0000256" key="17">
    <source>
        <dbReference type="ARBA" id="ARBA00023201"/>
    </source>
</evidence>
<dbReference type="EC" id="7.2.2.3" evidence="19"/>
<dbReference type="GO" id="GO:0005524">
    <property type="term" value="F:ATP binding"/>
    <property type="evidence" value="ECO:0007669"/>
    <property type="project" value="UniProtKB-KW"/>
</dbReference>
<dbReference type="InterPro" id="IPR023298">
    <property type="entry name" value="ATPase_P-typ_TM_dom_sf"/>
</dbReference>
<dbReference type="Gene3D" id="3.40.1110.10">
    <property type="entry name" value="Calcium-transporting ATPase, cytoplasmic domain N"/>
    <property type="match status" value="1"/>
</dbReference>
<keyword evidence="8" id="KW-0547">Nucleotide-binding</keyword>
<keyword evidence="14" id="KW-0915">Sodium</keyword>
<feature type="transmembrane region" description="Helical" evidence="23">
    <location>
        <begin position="1019"/>
        <end position="1040"/>
    </location>
</feature>
<dbReference type="SFLD" id="SFLDF00027">
    <property type="entry name" value="p-type_atpase"/>
    <property type="match status" value="1"/>
</dbReference>
<organism evidence="25">
    <name type="scientific">Ganoderma lucidum</name>
    <name type="common">Ling zhi medicinal fungus</name>
    <name type="synonym">Bracket fungus</name>
    <dbReference type="NCBI Taxonomy" id="5315"/>
    <lineage>
        <taxon>Eukaryota</taxon>
        <taxon>Fungi</taxon>
        <taxon>Dikarya</taxon>
        <taxon>Basidiomycota</taxon>
        <taxon>Agaricomycotina</taxon>
        <taxon>Agaricomycetes</taxon>
        <taxon>Polyporales</taxon>
        <taxon>Polyporaceae</taxon>
        <taxon>Ganoderma</taxon>
    </lineage>
</organism>
<evidence type="ECO:0000256" key="9">
    <source>
        <dbReference type="ARBA" id="ARBA00022840"/>
    </source>
</evidence>
<comment type="cofactor">
    <cofactor evidence="1">
        <name>Mg(2+)</name>
        <dbReference type="ChEBI" id="CHEBI:18420"/>
    </cofactor>
</comment>
<feature type="transmembrane region" description="Helical" evidence="23">
    <location>
        <begin position="93"/>
        <end position="115"/>
    </location>
</feature>
<evidence type="ECO:0000256" key="7">
    <source>
        <dbReference type="ARBA" id="ARBA00022723"/>
    </source>
</evidence>
<keyword evidence="4" id="KW-1003">Cell membrane</keyword>
<dbReference type="SUPFAM" id="SSF81665">
    <property type="entry name" value="Calcium ATPase, transmembrane domain M"/>
    <property type="match status" value="1"/>
</dbReference>
<dbReference type="FunFam" id="2.70.150.10:FF:000016">
    <property type="entry name" value="Calcium-transporting P-type ATPase putative"/>
    <property type="match status" value="1"/>
</dbReference>
<dbReference type="PRINTS" id="PR00120">
    <property type="entry name" value="HATPASE"/>
</dbReference>
<evidence type="ECO:0000256" key="22">
    <source>
        <dbReference type="SAM" id="MobiDB-lite"/>
    </source>
</evidence>
<dbReference type="InterPro" id="IPR018303">
    <property type="entry name" value="ATPase_P-typ_P_site"/>
</dbReference>
<dbReference type="InterPro" id="IPR006068">
    <property type="entry name" value="ATPase_P-typ_cation-transptr_C"/>
</dbReference>
<dbReference type="GO" id="GO:0008554">
    <property type="term" value="F:P-type sodium transporter activity"/>
    <property type="evidence" value="ECO:0007669"/>
    <property type="project" value="UniProtKB-EC"/>
</dbReference>
<keyword evidence="12" id="KW-1278">Translocase</keyword>
<evidence type="ECO:0000256" key="1">
    <source>
        <dbReference type="ARBA" id="ARBA00001946"/>
    </source>
</evidence>
<evidence type="ECO:0000256" key="19">
    <source>
        <dbReference type="ARBA" id="ARBA00035029"/>
    </source>
</evidence>
<feature type="transmembrane region" description="Helical" evidence="23">
    <location>
        <begin position="323"/>
        <end position="345"/>
    </location>
</feature>
<keyword evidence="10" id="KW-0460">Magnesium</keyword>
<keyword evidence="6 23" id="KW-0812">Transmembrane</keyword>
<evidence type="ECO:0000256" key="5">
    <source>
        <dbReference type="ARBA" id="ARBA00022538"/>
    </source>
</evidence>
<dbReference type="InterPro" id="IPR036412">
    <property type="entry name" value="HAD-like_sf"/>
</dbReference>
<dbReference type="Pfam" id="PF00122">
    <property type="entry name" value="E1-E2_ATPase"/>
    <property type="match status" value="1"/>
</dbReference>
<feature type="transmembrane region" description="Helical" evidence="23">
    <location>
        <begin position="818"/>
        <end position="839"/>
    </location>
</feature>
<reference evidence="25" key="1">
    <citation type="submission" date="2018-01" db="EMBL/GenBank/DDBJ databases">
        <title>Hydrogen sulfide participate in the regulation of ganoderic acid biosynthesis induced by heat stress in Ganoderma lucidum.</title>
        <authorList>
            <person name="Tian J.L."/>
        </authorList>
    </citation>
    <scope>NUCLEOTIDE SEQUENCE</scope>
</reference>
<dbReference type="NCBIfam" id="TIGR01523">
    <property type="entry name" value="ATPase-IID_K-Na"/>
    <property type="match status" value="1"/>
</dbReference>
<keyword evidence="15" id="KW-0406">Ion transport</keyword>